<reference evidence="1 2" key="1">
    <citation type="journal article" date="2012" name="FEBS Lett.">
        <title>Anammox organism KSU-1 expresses a NirK-type copper-containing nitrite reductase instead of a NirS-type with cytochrome cd1.</title>
        <authorList>
            <person name="Hira D."/>
            <person name="Toh H."/>
            <person name="Migita C.T."/>
            <person name="Okubo H."/>
            <person name="Nishiyama T."/>
            <person name="Hattori M."/>
            <person name="Furukawa K."/>
            <person name="Fujii T."/>
        </authorList>
    </citation>
    <scope>NUCLEOTIDE SEQUENCE [LARGE SCALE GENOMIC DNA]</scope>
</reference>
<proteinExistence type="predicted"/>
<dbReference type="eggNOG" id="COG3065">
    <property type="taxonomic scope" value="Bacteria"/>
</dbReference>
<evidence type="ECO:0008006" key="3">
    <source>
        <dbReference type="Google" id="ProtNLM"/>
    </source>
</evidence>
<evidence type="ECO:0000313" key="1">
    <source>
        <dbReference type="EMBL" id="GAB63867.1"/>
    </source>
</evidence>
<dbReference type="OrthoDB" id="271194at2"/>
<evidence type="ECO:0000313" key="2">
    <source>
        <dbReference type="Proteomes" id="UP000002985"/>
    </source>
</evidence>
<dbReference type="PIRSF" id="PIRSF004982">
    <property type="entry name" value="SlP"/>
    <property type="match status" value="1"/>
</dbReference>
<name>I3IQ72_9BACT</name>
<dbReference type="PANTHER" id="PTHR37530:SF1">
    <property type="entry name" value="OUTER MEMBRANE PROTEIN SLP"/>
    <property type="match status" value="1"/>
</dbReference>
<dbReference type="Pfam" id="PF03843">
    <property type="entry name" value="Slp"/>
    <property type="match status" value="1"/>
</dbReference>
<organism evidence="1 2">
    <name type="scientific">Candidatus Jettenia caeni</name>
    <dbReference type="NCBI Taxonomy" id="247490"/>
    <lineage>
        <taxon>Bacteria</taxon>
        <taxon>Pseudomonadati</taxon>
        <taxon>Planctomycetota</taxon>
        <taxon>Candidatus Brocadiia</taxon>
        <taxon>Candidatus Brocadiales</taxon>
        <taxon>Candidatus Brocadiaceae</taxon>
        <taxon>Candidatus Jettenia</taxon>
    </lineage>
</organism>
<accession>I3IQ72</accession>
<sequence length="176" mass="20423">MIKGITYSSSYQCISLMTLLLITGCAPVISKQVREQVNPNITVEEVFKDPERYQGEMIIVSGNIIETENTKEGTFIKILQHPAGSRGRPKDVDTSEGRFLAAFDHYLDPVIYAKGRAITIAGEVQGKQTLPVGEVQYTYPVIQAKEMHLWPVEKRYYSPDYYYHDHFWWRRGFWYY</sequence>
<protein>
    <recommendedName>
        <fullName evidence="3">Outer membrane lipoprotein</fullName>
    </recommendedName>
</protein>
<dbReference type="PROSITE" id="PS51257">
    <property type="entry name" value="PROKAR_LIPOPROTEIN"/>
    <property type="match status" value="1"/>
</dbReference>
<dbReference type="Proteomes" id="UP000002985">
    <property type="component" value="Unassembled WGS sequence"/>
</dbReference>
<keyword evidence="2" id="KW-1185">Reference proteome</keyword>
<comment type="caution">
    <text evidence="1">The sequence shown here is derived from an EMBL/GenBank/DDBJ whole genome shotgun (WGS) entry which is preliminary data.</text>
</comment>
<dbReference type="GO" id="GO:0019867">
    <property type="term" value="C:outer membrane"/>
    <property type="evidence" value="ECO:0007669"/>
    <property type="project" value="InterPro"/>
</dbReference>
<dbReference type="InterPro" id="IPR004658">
    <property type="entry name" value="OMP_Slp"/>
</dbReference>
<dbReference type="EMBL" id="BAFH01000004">
    <property type="protein sequence ID" value="GAB63867.1"/>
    <property type="molecule type" value="Genomic_DNA"/>
</dbReference>
<gene>
    <name evidence="1" type="ORF">KSU1_D0558</name>
</gene>
<dbReference type="AlphaFoldDB" id="I3IQ72"/>
<dbReference type="PANTHER" id="PTHR37530">
    <property type="entry name" value="OUTER MEMBRANE PROTEIN SLP"/>
    <property type="match status" value="1"/>
</dbReference>